<reference evidence="1" key="1">
    <citation type="submission" date="2017-03" db="EMBL/GenBank/DDBJ databases">
        <title>The mitochondrial genome of the carnivorous plant Utricularia reniformis (Lentibulariaceae): structure, comparative analysis and evolutionary landmarks.</title>
        <authorList>
            <person name="Silva S.R."/>
            <person name="Alvarenga D.O."/>
            <person name="Michael T.P."/>
            <person name="Miranda V.F.O."/>
            <person name="Varani A.M."/>
        </authorList>
    </citation>
    <scope>NUCLEOTIDE SEQUENCE</scope>
</reference>
<accession>A0A1Y0B3E2</accession>
<proteinExistence type="predicted"/>
<name>A0A1Y0B3E2_9LAMI</name>
<dbReference type="EMBL" id="KY774314">
    <property type="protein sequence ID" value="ART31920.1"/>
    <property type="molecule type" value="Genomic_DNA"/>
</dbReference>
<sequence>MCTTYVIMTSPWSLIKYIRKNNTFITVIINQIENQDCSTVPSNVSGDYNNSGPLSNRCFFIQDREQDNFK</sequence>
<protein>
    <submittedName>
        <fullName evidence="1">Uncharacterized protein</fullName>
    </submittedName>
</protein>
<organism evidence="1">
    <name type="scientific">Utricularia reniformis</name>
    <dbReference type="NCBI Taxonomy" id="192314"/>
    <lineage>
        <taxon>Eukaryota</taxon>
        <taxon>Viridiplantae</taxon>
        <taxon>Streptophyta</taxon>
        <taxon>Embryophyta</taxon>
        <taxon>Tracheophyta</taxon>
        <taxon>Spermatophyta</taxon>
        <taxon>Magnoliopsida</taxon>
        <taxon>eudicotyledons</taxon>
        <taxon>Gunneridae</taxon>
        <taxon>Pentapetalae</taxon>
        <taxon>asterids</taxon>
        <taxon>lamiids</taxon>
        <taxon>Lamiales</taxon>
        <taxon>Lentibulariaceae</taxon>
        <taxon>Utricularia</taxon>
    </lineage>
</organism>
<keyword evidence="1" id="KW-0496">Mitochondrion</keyword>
<gene>
    <name evidence="1" type="ORF">AEK19_MT1743</name>
</gene>
<evidence type="ECO:0000313" key="1">
    <source>
        <dbReference type="EMBL" id="ART31920.1"/>
    </source>
</evidence>
<geneLocation type="mitochondrion" evidence="1"/>
<dbReference type="AlphaFoldDB" id="A0A1Y0B3E2"/>